<evidence type="ECO:0000313" key="3">
    <source>
        <dbReference type="Proteomes" id="UP000521943"/>
    </source>
</evidence>
<proteinExistence type="predicted"/>
<comment type="caution">
    <text evidence="2">The sequence shown here is derived from an EMBL/GenBank/DDBJ whole genome shotgun (WGS) entry which is preliminary data.</text>
</comment>
<accession>A0A8H6I9U8</accession>
<gene>
    <name evidence="2" type="ORF">DFP72DRAFT_1004757</name>
</gene>
<sequence>MILKRIPRLEYPLTRPFDSQWLSAIAYTIGFVSIVVLSIANVALVGYDTVSGFRSNFNSTEKYWFDAFTPSFASRSKPGKQCDAHVFDVGDSLITNSSLFDWSVNAVVKANAGESGFSYKGETLDNCDVIEINLFGDLNTWTVEGQVFMYCEPLAGTDGGTGGLNAAQGSIMFTLGDMYVNLLAPKPSLHSDGHHRRFSLAAIDIGIQFYSDYVASNGTGLISYSLVAKFEHCPPSYAHEARCIASRTLPPAVNITSVSGVSNNRSLLQDSSFAAPGTLQLELEESLRSPTLNFLQLARAAAQIDLGNAAPNNFLTNLSMVDSVLIPTYPSASRPGVSVKSQLYNAWKSQLMQSSIEPKPYANLGISGPSTLQAVFICHFSRLKSTGSLLVSVLVATLSMFSSGWAILLIVAAHIVKTRIGSEGMRHCHLIRCRDINTHPAF</sequence>
<evidence type="ECO:0008006" key="4">
    <source>
        <dbReference type="Google" id="ProtNLM"/>
    </source>
</evidence>
<keyword evidence="3" id="KW-1185">Reference proteome</keyword>
<feature type="transmembrane region" description="Helical" evidence="1">
    <location>
        <begin position="21"/>
        <end position="47"/>
    </location>
</feature>
<name>A0A8H6I9U8_9AGAR</name>
<dbReference type="OrthoDB" id="2564485at2759"/>
<dbReference type="EMBL" id="JACGCI010000014">
    <property type="protein sequence ID" value="KAF6759946.1"/>
    <property type="molecule type" value="Genomic_DNA"/>
</dbReference>
<feature type="transmembrane region" description="Helical" evidence="1">
    <location>
        <begin position="389"/>
        <end position="416"/>
    </location>
</feature>
<dbReference type="Proteomes" id="UP000521943">
    <property type="component" value="Unassembled WGS sequence"/>
</dbReference>
<reference evidence="2 3" key="1">
    <citation type="submission" date="2020-07" db="EMBL/GenBank/DDBJ databases">
        <title>Comparative genomics of pyrophilous fungi reveals a link between fire events and developmental genes.</title>
        <authorList>
            <consortium name="DOE Joint Genome Institute"/>
            <person name="Steindorff A.S."/>
            <person name="Carver A."/>
            <person name="Calhoun S."/>
            <person name="Stillman K."/>
            <person name="Liu H."/>
            <person name="Lipzen A."/>
            <person name="Pangilinan J."/>
            <person name="Labutti K."/>
            <person name="Bruns T.D."/>
            <person name="Grigoriev I.V."/>
        </authorList>
    </citation>
    <scope>NUCLEOTIDE SEQUENCE [LARGE SCALE GENOMIC DNA]</scope>
    <source>
        <strain evidence="2 3">CBS 144469</strain>
    </source>
</reference>
<keyword evidence="1" id="KW-1133">Transmembrane helix</keyword>
<keyword evidence="1" id="KW-0472">Membrane</keyword>
<evidence type="ECO:0000313" key="2">
    <source>
        <dbReference type="EMBL" id="KAF6759946.1"/>
    </source>
</evidence>
<dbReference type="AlphaFoldDB" id="A0A8H6I9U8"/>
<evidence type="ECO:0000256" key="1">
    <source>
        <dbReference type="SAM" id="Phobius"/>
    </source>
</evidence>
<protein>
    <recommendedName>
        <fullName evidence="4">Transmembrane protein</fullName>
    </recommendedName>
</protein>
<organism evidence="2 3">
    <name type="scientific">Ephemerocybe angulata</name>
    <dbReference type="NCBI Taxonomy" id="980116"/>
    <lineage>
        <taxon>Eukaryota</taxon>
        <taxon>Fungi</taxon>
        <taxon>Dikarya</taxon>
        <taxon>Basidiomycota</taxon>
        <taxon>Agaricomycotina</taxon>
        <taxon>Agaricomycetes</taxon>
        <taxon>Agaricomycetidae</taxon>
        <taxon>Agaricales</taxon>
        <taxon>Agaricineae</taxon>
        <taxon>Psathyrellaceae</taxon>
        <taxon>Ephemerocybe</taxon>
    </lineage>
</organism>
<keyword evidence="1" id="KW-0812">Transmembrane</keyword>